<protein>
    <submittedName>
        <fullName evidence="2">VWA domain-containing protein</fullName>
    </submittedName>
</protein>
<evidence type="ECO:0000313" key="3">
    <source>
        <dbReference type="Proteomes" id="UP000604083"/>
    </source>
</evidence>
<keyword evidence="1" id="KW-0175">Coiled coil</keyword>
<evidence type="ECO:0000256" key="1">
    <source>
        <dbReference type="SAM" id="Coils"/>
    </source>
</evidence>
<proteinExistence type="predicted"/>
<feature type="coiled-coil region" evidence="1">
    <location>
        <begin position="325"/>
        <end position="352"/>
    </location>
</feature>
<evidence type="ECO:0000313" key="2">
    <source>
        <dbReference type="EMBL" id="MBK1835480.1"/>
    </source>
</evidence>
<dbReference type="EMBL" id="JAENIO010000056">
    <property type="protein sequence ID" value="MBK1835480.1"/>
    <property type="molecule type" value="Genomic_DNA"/>
</dbReference>
<organism evidence="2 3">
    <name type="scientific">Roseibacillus ishigakijimensis</name>
    <dbReference type="NCBI Taxonomy" id="454146"/>
    <lineage>
        <taxon>Bacteria</taxon>
        <taxon>Pseudomonadati</taxon>
        <taxon>Verrucomicrobiota</taxon>
        <taxon>Verrucomicrobiia</taxon>
        <taxon>Verrucomicrobiales</taxon>
        <taxon>Verrucomicrobiaceae</taxon>
        <taxon>Roseibacillus</taxon>
    </lineage>
</organism>
<sequence>MKIISLPLAVCGTFLSFGTPLFCHEKPTKETASEKAEAEAPKIQLALLLDTSNSMDGLIQQAKTELWSIVNTFGNTRKDGQQAFVEVALYEYGNNSLSEESYWIREVLPFTRDLDRLSEELFALTTHGGEEYCGAVVRRAVQQLQWAETPGTYKAIFVAGNEPFNQGPIDPGSACREAMGAGVVVNSIHCGDEATGVSTGWKSGALVTGGSFSVIDQNKEVAAIECPQDKIIIELNGKLNETYIRFGSKGQEFKANQLRQDENAASSHEAQVNRAVTKATGNYWNRSWDLVDACQEAEFDWSTVKKEHLPEEMQGLSVAECKALVAEKTAERAAIQKRIQELNKERAAYLAVERKRLSGEEGQTLGAEVRRAVTAQARALGYRLGE</sequence>
<dbReference type="CDD" id="cd00198">
    <property type="entry name" value="vWFA"/>
    <property type="match status" value="1"/>
</dbReference>
<gene>
    <name evidence="2" type="ORF">JIN78_15525</name>
</gene>
<accession>A0A934RR87</accession>
<dbReference type="RefSeq" id="WP_200392918.1">
    <property type="nucleotide sequence ID" value="NZ_JAENIO010000056.1"/>
</dbReference>
<comment type="caution">
    <text evidence="2">The sequence shown here is derived from an EMBL/GenBank/DDBJ whole genome shotgun (WGS) entry which is preliminary data.</text>
</comment>
<dbReference type="SUPFAM" id="SSF53300">
    <property type="entry name" value="vWA-like"/>
    <property type="match status" value="1"/>
</dbReference>
<name>A0A934RR87_9BACT</name>
<keyword evidence="3" id="KW-1185">Reference proteome</keyword>
<dbReference type="Gene3D" id="3.40.50.410">
    <property type="entry name" value="von Willebrand factor, type A domain"/>
    <property type="match status" value="1"/>
</dbReference>
<dbReference type="InterPro" id="IPR036465">
    <property type="entry name" value="vWFA_dom_sf"/>
</dbReference>
<dbReference type="Proteomes" id="UP000604083">
    <property type="component" value="Unassembled WGS sequence"/>
</dbReference>
<dbReference type="AlphaFoldDB" id="A0A934RR87"/>
<reference evidence="2" key="1">
    <citation type="submission" date="2021-01" db="EMBL/GenBank/DDBJ databases">
        <title>Modified the classification status of verrucomicrobia.</title>
        <authorList>
            <person name="Feng X."/>
        </authorList>
    </citation>
    <scope>NUCLEOTIDE SEQUENCE</scope>
    <source>
        <strain evidence="2">KCTC 12986</strain>
    </source>
</reference>